<proteinExistence type="predicted"/>
<evidence type="ECO:0000313" key="3">
    <source>
        <dbReference type="Proteomes" id="UP000243753"/>
    </source>
</evidence>
<keyword evidence="1" id="KW-1133">Transmembrane helix</keyword>
<keyword evidence="1" id="KW-0812">Transmembrane</keyword>
<dbReference type="Proteomes" id="UP000243753">
    <property type="component" value="Chromosome"/>
</dbReference>
<dbReference type="EMBL" id="CP022389">
    <property type="protein sequence ID" value="ATA93515.1"/>
    <property type="molecule type" value="Genomic_DNA"/>
</dbReference>
<feature type="transmembrane region" description="Helical" evidence="1">
    <location>
        <begin position="71"/>
        <end position="89"/>
    </location>
</feature>
<evidence type="ECO:0000256" key="1">
    <source>
        <dbReference type="SAM" id="Phobius"/>
    </source>
</evidence>
<dbReference type="AlphaFoldDB" id="A0AAD0E873"/>
<sequence length="278" mass="32878">MKMTEESFYLILPFVLVVILLIVFYFKKQILYHLSDIIMSIVTYLFFIVDYKKDTEKVVIFNQTWEDLSCIIIIFSAIISVFAIIYNMLKKKERLKIEEYEMQISIIKGEYKKLCSDNIKIIFKEFFNKSNGQGRVSIYKHLGDKFILLGRYSNNPEYNKKGRENYPDNKGFISKGWQEGTFTIHNIPKWVKNGKDYKEYVRKHCDIDDSTLKKINMKSCSFYVKRIENEDGDSRLPLGIIVFEQIPNSKIDSKSINCKLEENKEQLTTLIKSMKTIY</sequence>
<protein>
    <submittedName>
        <fullName evidence="2">Uncharacterized protein</fullName>
    </submittedName>
</protein>
<feature type="transmembrane region" description="Helical" evidence="1">
    <location>
        <begin position="6"/>
        <end position="26"/>
    </location>
</feature>
<accession>A0AAD0E873</accession>
<gene>
    <name evidence="2" type="ORF">CGC54_03775</name>
</gene>
<organism evidence="2 3">
    <name type="scientific">Capnocytophaga canimorsus</name>
    <dbReference type="NCBI Taxonomy" id="28188"/>
    <lineage>
        <taxon>Bacteria</taxon>
        <taxon>Pseudomonadati</taxon>
        <taxon>Bacteroidota</taxon>
        <taxon>Flavobacteriia</taxon>
        <taxon>Flavobacteriales</taxon>
        <taxon>Flavobacteriaceae</taxon>
        <taxon>Capnocytophaga</taxon>
    </lineage>
</organism>
<name>A0AAD0E873_9FLAO</name>
<evidence type="ECO:0000313" key="2">
    <source>
        <dbReference type="EMBL" id="ATA93515.1"/>
    </source>
</evidence>
<reference evidence="3" key="1">
    <citation type="submission" date="2017-06" db="EMBL/GenBank/DDBJ databases">
        <title>Capnocytophaga spp. assemblies.</title>
        <authorList>
            <person name="Gulvik C.A."/>
        </authorList>
    </citation>
    <scope>NUCLEOTIDE SEQUENCE [LARGE SCALE GENOMIC DNA]</scope>
    <source>
        <strain evidence="3">H3936</strain>
    </source>
</reference>
<keyword evidence="1" id="KW-0472">Membrane</keyword>
<feature type="transmembrane region" description="Helical" evidence="1">
    <location>
        <begin position="33"/>
        <end position="51"/>
    </location>
</feature>